<dbReference type="PANTHER" id="PTHR48148">
    <property type="entry name" value="KERATINOCYTE PROLINE-RICH PROTEIN"/>
    <property type="match status" value="1"/>
</dbReference>
<keyword evidence="3 6" id="KW-0732">Signal</keyword>
<evidence type="ECO:0000259" key="7">
    <source>
        <dbReference type="PROSITE" id="PS50847"/>
    </source>
</evidence>
<evidence type="ECO:0000256" key="2">
    <source>
        <dbReference type="ARBA" id="ARBA00022525"/>
    </source>
</evidence>
<feature type="domain" description="Gram-positive cocci surface proteins LPxTG" evidence="7">
    <location>
        <begin position="521"/>
        <end position="552"/>
    </location>
</feature>
<evidence type="ECO:0000313" key="9">
    <source>
        <dbReference type="Proteomes" id="UP000307982"/>
    </source>
</evidence>
<feature type="compositionally biased region" description="Polar residues" evidence="5">
    <location>
        <begin position="480"/>
        <end position="494"/>
    </location>
</feature>
<dbReference type="NCBIfam" id="TIGR01167">
    <property type="entry name" value="LPXTG_anchor"/>
    <property type="match status" value="1"/>
</dbReference>
<feature type="compositionally biased region" description="Basic and acidic residues" evidence="5">
    <location>
        <begin position="132"/>
        <end position="177"/>
    </location>
</feature>
<feature type="chain" id="PRO_5038472959" evidence="6">
    <location>
        <begin position="28"/>
        <end position="552"/>
    </location>
</feature>
<keyword evidence="2" id="KW-0964">Secreted</keyword>
<dbReference type="Proteomes" id="UP000307982">
    <property type="component" value="Chromosome"/>
</dbReference>
<feature type="region of interest" description="Disordered" evidence="5">
    <location>
        <begin position="125"/>
        <end position="177"/>
    </location>
</feature>
<dbReference type="InterPro" id="IPR019931">
    <property type="entry name" value="LPXTG_anchor"/>
</dbReference>
<name>A0A4V0BTZ8_9STRE</name>
<evidence type="ECO:0000256" key="4">
    <source>
        <dbReference type="ARBA" id="ARBA00023088"/>
    </source>
</evidence>
<dbReference type="PANTHER" id="PTHR48148:SF3">
    <property type="entry name" value="KERATINOCYTE PROLINE-RICH PROTEIN"/>
    <property type="match status" value="1"/>
</dbReference>
<evidence type="ECO:0000256" key="5">
    <source>
        <dbReference type="SAM" id="MobiDB-lite"/>
    </source>
</evidence>
<sequence length="552" mass="61249">MKTNKVTKLGISLLSVAALGVVAPALTNNPVFGVSIVKAEEQQKPLKYRIDYIGESGEKVAPSEFGVLNPGETVNIYKDIEGHEVVSRFEWLPGYNMDYDTLSTYSGFVDGYNYMYLKYKKLDPAPAPTPKPEVKPETKPSETPKPEVKSETKPSETPKPEVKPEPAPKEEKQEPLKYRIDYFDADTGEEISREYGALNPGETINIHKNIDGYEVVSNYSWMPGYNVDYQIMSTYFGGTMDEHYMFLDYKKVNADAKPSETPKPEVKPAPKPSDTPKPEVKPAPKPSETPKPEVKPAPKPSETPKPEVKPETKPSETPKPEVKPETKPSETPKPEVKPSEKPDAEAEEQEPIKYRIRYLDEHSREIASMETGVLNPGESINIHKDIEGYQVVSNFSWMPGYNLTHDIASTFFYGAADGYREGYLRYKKLDADVKPSEETKPDVKPSEQPKQEAKPEPKPSETPKPEVKPSEKPVDKPETNKPTTKPQTGLNNAPTAPINPVGQDSNTKADKPVSKTETTALPNTGEQNSILGFAGFLLASLGLAGLTYKGRH</sequence>
<proteinExistence type="predicted"/>
<dbReference type="EMBL" id="LR594040">
    <property type="protein sequence ID" value="VTS71466.1"/>
    <property type="molecule type" value="Genomic_DNA"/>
</dbReference>
<gene>
    <name evidence="8" type="primary">cbpA</name>
    <name evidence="8" type="ORF">NCTC5338_01131</name>
</gene>
<keyword evidence="1" id="KW-0134">Cell wall</keyword>
<feature type="compositionally biased region" description="Basic and acidic residues" evidence="5">
    <location>
        <begin position="433"/>
        <end position="479"/>
    </location>
</feature>
<feature type="compositionally biased region" description="Polar residues" evidence="5">
    <location>
        <begin position="515"/>
        <end position="527"/>
    </location>
</feature>
<accession>A0A4V0BTZ8</accession>
<feature type="region of interest" description="Disordered" evidence="5">
    <location>
        <begin position="433"/>
        <end position="527"/>
    </location>
</feature>
<dbReference type="AlphaFoldDB" id="A0A4V0BTZ8"/>
<evidence type="ECO:0000256" key="3">
    <source>
        <dbReference type="ARBA" id="ARBA00022729"/>
    </source>
</evidence>
<evidence type="ECO:0000313" key="8">
    <source>
        <dbReference type="EMBL" id="VTS71466.1"/>
    </source>
</evidence>
<protein>
    <submittedName>
        <fullName evidence="8">Choline-binding surface protein A</fullName>
    </submittedName>
</protein>
<evidence type="ECO:0000256" key="1">
    <source>
        <dbReference type="ARBA" id="ARBA00022512"/>
    </source>
</evidence>
<feature type="region of interest" description="Disordered" evidence="5">
    <location>
        <begin position="256"/>
        <end position="352"/>
    </location>
</feature>
<dbReference type="PROSITE" id="PS50847">
    <property type="entry name" value="GRAM_POS_ANCHORING"/>
    <property type="match status" value="1"/>
</dbReference>
<keyword evidence="4" id="KW-0572">Peptidoglycan-anchor</keyword>
<organism evidence="8 9">
    <name type="scientific">Streptococcus australis</name>
    <dbReference type="NCBI Taxonomy" id="113107"/>
    <lineage>
        <taxon>Bacteria</taxon>
        <taxon>Bacillati</taxon>
        <taxon>Bacillota</taxon>
        <taxon>Bacilli</taxon>
        <taxon>Lactobacillales</taxon>
        <taxon>Streptococcaceae</taxon>
        <taxon>Streptococcus</taxon>
    </lineage>
</organism>
<feature type="signal peptide" evidence="6">
    <location>
        <begin position="1"/>
        <end position="27"/>
    </location>
</feature>
<reference evidence="8 9" key="1">
    <citation type="submission" date="2019-05" db="EMBL/GenBank/DDBJ databases">
        <authorList>
            <consortium name="Pathogen Informatics"/>
        </authorList>
    </citation>
    <scope>NUCLEOTIDE SEQUENCE [LARGE SCALE GENOMIC DNA]</scope>
    <source>
        <strain evidence="8 9">NCTC5338</strain>
    </source>
</reference>
<evidence type="ECO:0000256" key="6">
    <source>
        <dbReference type="SAM" id="SignalP"/>
    </source>
</evidence>